<accession>A0ABT3PXX7</accession>
<comment type="caution">
    <text evidence="2">The sequence shown here is derived from an EMBL/GenBank/DDBJ whole genome shotgun (WGS) entry which is preliminary data.</text>
</comment>
<evidence type="ECO:0000259" key="1">
    <source>
        <dbReference type="Pfam" id="PF20094"/>
    </source>
</evidence>
<dbReference type="RefSeq" id="WP_265788861.1">
    <property type="nucleotide sequence ID" value="NZ_BAABRS010000001.1"/>
</dbReference>
<evidence type="ECO:0000313" key="3">
    <source>
        <dbReference type="Proteomes" id="UP001207337"/>
    </source>
</evidence>
<dbReference type="InterPro" id="IPR030959">
    <property type="entry name" value="GWxTD_dom"/>
</dbReference>
<dbReference type="EMBL" id="JAJNDC010000001">
    <property type="protein sequence ID" value="MCW9712710.1"/>
    <property type="molecule type" value="Genomic_DNA"/>
</dbReference>
<name>A0ABT3PXX7_9BACT</name>
<sequence>MLFAIVSITMLSCGTSRNLDIERGTGYNFQAGHPEYRTTVFGYMDEEEGTLLEIGAKIVKGSLIYKDEDDTLQARISVEYQVQDLDNNNNVIISEQSTEIIKSTDQDISSTRETLDLNYTHPIDPGRYEVVVNVTDLNTNKNITQSIETAIPETQKGEYSLSNVLLDGKIVGEGGWEPISTYDVKSKVDSLRFVFQVISPQTDKRMEINTRLLRYASDTSYTRPMHYSNYSPSSIEYKGLDYDEETELQSNRRVLTDYASTFIEFKFANQERGNYRFEVRAQRDGDEEELFKARDFGVKSKNYPAVRSARELARPLVYLMGEDDHEELMKISNNDSLKKEVDRFWLKNVGNANEARHVIEMYYERVEEANKQFSNFKEGWKTDLGMIYVLFGRPWYTRSHLKELVWFYSYNHSDPEYSYYFNQPKLKNKFFPFYHYLLRRNNYYYTVQYMQRQLWLTGQILTRQI</sequence>
<reference evidence="2 3" key="1">
    <citation type="submission" date="2021-11" db="EMBL/GenBank/DDBJ databases">
        <title>Aliifidinibius sp. nov., a new bacterium isolated from saline soil.</title>
        <authorList>
            <person name="Galisteo C."/>
            <person name="De La Haba R."/>
            <person name="Sanchez-Porro C."/>
            <person name="Ventosa A."/>
        </authorList>
    </citation>
    <scope>NUCLEOTIDE SEQUENCE [LARGE SCALE GENOMIC DNA]</scope>
    <source>
        <strain evidence="2 3">KACC 190600</strain>
    </source>
</reference>
<gene>
    <name evidence="2" type="ORF">LQ318_07320</name>
</gene>
<organism evidence="2 3">
    <name type="scientific">Fodinibius salicampi</name>
    <dbReference type="NCBI Taxonomy" id="1920655"/>
    <lineage>
        <taxon>Bacteria</taxon>
        <taxon>Pseudomonadati</taxon>
        <taxon>Balneolota</taxon>
        <taxon>Balneolia</taxon>
        <taxon>Balneolales</taxon>
        <taxon>Balneolaceae</taxon>
        <taxon>Fodinibius</taxon>
    </lineage>
</organism>
<feature type="domain" description="GWxTD" evidence="1">
    <location>
        <begin position="294"/>
        <end position="455"/>
    </location>
</feature>
<dbReference type="NCBIfam" id="TIGR04514">
    <property type="entry name" value="GWxTD_dom"/>
    <property type="match status" value="1"/>
</dbReference>
<evidence type="ECO:0000313" key="2">
    <source>
        <dbReference type="EMBL" id="MCW9712710.1"/>
    </source>
</evidence>
<dbReference type="Pfam" id="PF20094">
    <property type="entry name" value="GWxTD_dom"/>
    <property type="match status" value="1"/>
</dbReference>
<proteinExistence type="predicted"/>
<dbReference type="Proteomes" id="UP001207337">
    <property type="component" value="Unassembled WGS sequence"/>
</dbReference>
<protein>
    <submittedName>
        <fullName evidence="2">GWxTD domain-containing protein</fullName>
    </submittedName>
</protein>
<keyword evidence="3" id="KW-1185">Reference proteome</keyword>